<dbReference type="RefSeq" id="YP_009198098.1">
    <property type="nucleotide sequence ID" value="NC_028791.1"/>
</dbReference>
<dbReference type="KEGG" id="vg:26625234"/>
<accession>A0A0F6SJW4</accession>
<dbReference type="GeneID" id="26625234"/>
<keyword evidence="2" id="KW-1185">Reference proteome</keyword>
<dbReference type="EMBL" id="KR080202">
    <property type="protein sequence ID" value="AKF14922.1"/>
    <property type="molecule type" value="Genomic_DNA"/>
</dbReference>
<organism evidence="1 2">
    <name type="scientific">Mycobacterium phage MOOREtheMARYer</name>
    <dbReference type="NCBI Taxonomy" id="1647309"/>
    <lineage>
        <taxon>Viruses</taxon>
        <taxon>Duplodnaviria</taxon>
        <taxon>Heunggongvirae</taxon>
        <taxon>Uroviricota</taxon>
        <taxon>Caudoviricetes</taxon>
        <taxon>Gclasvirinae</taxon>
        <taxon>Pinnievirus</taxon>
        <taxon>Pinnievirus moorethemaryer</taxon>
    </lineage>
</organism>
<evidence type="ECO:0000313" key="2">
    <source>
        <dbReference type="Proteomes" id="UP000202037"/>
    </source>
</evidence>
<name>A0A0F6SJW4_9CAUD</name>
<proteinExistence type="predicted"/>
<gene>
    <name evidence="1" type="primary">61</name>
    <name evidence="1" type="ORF">SEA_MOORETHEMARYER_61</name>
</gene>
<evidence type="ECO:0000313" key="1">
    <source>
        <dbReference type="EMBL" id="AKF14922.1"/>
    </source>
</evidence>
<reference evidence="1 2" key="1">
    <citation type="journal article" date="2015" name="Genome Announc.">
        <title>Genome Sequences of Cluster G Mycobacteriophages Cambiare, FlagStaff, and MOOREtheMARYer.</title>
        <authorList>
            <person name="Pope W.H."/>
            <person name="Augustine D.A."/>
            <person name="Carroll D.C."/>
            <person name="Duncan J.C."/>
            <person name="Harwi K.M."/>
            <person name="Howry R."/>
            <person name="Jagessar B."/>
            <person name="Lum B.A."/>
            <person name="Meinert J.W."/>
            <person name="Migliozzi J.S."/>
            <person name="Milliken K.A."/>
            <person name="Mitchell C.J."/>
            <person name="Nalatwad A.S."/>
            <person name="Orlandini K.C."/>
            <person name="Rhein M.J."/>
            <person name="Saravanan V."/>
            <person name="Seese B.A."/>
            <person name="Schiebel J.G."/>
            <person name="Thomas K.B."/>
            <person name="Adkins N.L."/>
            <person name="Cohen K.L."/>
            <person name="Iyengar V.B."/>
            <person name="Kim H."/>
            <person name="Kramer Z.J."/>
            <person name="Montgomery M.T."/>
            <person name="Schafer C.E."/>
            <person name="Wilkes K.E."/>
            <person name="Grubb S.R."/>
            <person name="Warner M.H."/>
            <person name="Bowman C.A."/>
            <person name="Russell D.A."/>
            <person name="Hatfull G.F."/>
        </authorList>
    </citation>
    <scope>NUCLEOTIDE SEQUENCE [LARGE SCALE GENOMIC DNA]</scope>
</reference>
<dbReference type="Proteomes" id="UP000202037">
    <property type="component" value="Segment"/>
</dbReference>
<protein>
    <submittedName>
        <fullName evidence="1">Uncharacterized protein</fullName>
    </submittedName>
</protein>
<sequence length="71" mass="7740">MLNLPPLTAKNHAEAVAQLRDRRARLLAYALDMLDRAELFVHTAADVADELIGEARAAFEAAERCAPRPAA</sequence>